<sequence>MAAEVVEQGIRTGEWLTIFATLVGPILAVQVQKLVEAGRSKRDMKESVFRRLMATRGARLSAEHVQALNMIDIAFYGVRVFSFHWQSAAEKEVRRRWRDYFDSLEIDNTGWTESQSERLIESRYEKFNALLSSIAIAQNYDFDPVELRRNIYSPNAHGTIDAENNAIRSGLSKVLNGASTIKMDVVSFPGGASANGDQGQSVG</sequence>
<comment type="caution">
    <text evidence="2">The sequence shown here is derived from an EMBL/GenBank/DDBJ whole genome shotgun (WGS) entry which is preliminary data.</text>
</comment>
<dbReference type="Proteomes" id="UP001158049">
    <property type="component" value="Unassembled WGS sequence"/>
</dbReference>
<keyword evidence="3" id="KW-1185">Reference proteome</keyword>
<dbReference type="InterPro" id="IPR046502">
    <property type="entry name" value="DUF6680"/>
</dbReference>
<evidence type="ECO:0000259" key="1">
    <source>
        <dbReference type="Pfam" id="PF20385"/>
    </source>
</evidence>
<feature type="domain" description="DUF6680" evidence="1">
    <location>
        <begin position="12"/>
        <end position="189"/>
    </location>
</feature>
<dbReference type="Pfam" id="PF20385">
    <property type="entry name" value="DUF6680"/>
    <property type="match status" value="1"/>
</dbReference>
<protein>
    <recommendedName>
        <fullName evidence="1">DUF6680 domain-containing protein</fullName>
    </recommendedName>
</protein>
<dbReference type="EMBL" id="FXUL01000017">
    <property type="protein sequence ID" value="SMP71737.1"/>
    <property type="molecule type" value="Genomic_DNA"/>
</dbReference>
<gene>
    <name evidence="2" type="ORF">SAMN06295970_11764</name>
</gene>
<dbReference type="RefSeq" id="WP_283443964.1">
    <property type="nucleotide sequence ID" value="NZ_FXUL01000017.1"/>
</dbReference>
<organism evidence="2 3">
    <name type="scientific">Noviherbaspirillum suwonense</name>
    <dbReference type="NCBI Taxonomy" id="1224511"/>
    <lineage>
        <taxon>Bacteria</taxon>
        <taxon>Pseudomonadati</taxon>
        <taxon>Pseudomonadota</taxon>
        <taxon>Betaproteobacteria</taxon>
        <taxon>Burkholderiales</taxon>
        <taxon>Oxalobacteraceae</taxon>
        <taxon>Noviherbaspirillum</taxon>
    </lineage>
</organism>
<proteinExistence type="predicted"/>
<name>A0ABY1QK45_9BURK</name>
<reference evidence="2 3" key="1">
    <citation type="submission" date="2017-05" db="EMBL/GenBank/DDBJ databases">
        <authorList>
            <person name="Varghese N."/>
            <person name="Submissions S."/>
        </authorList>
    </citation>
    <scope>NUCLEOTIDE SEQUENCE [LARGE SCALE GENOMIC DNA]</scope>
    <source>
        <strain evidence="2 3">DSM 26001</strain>
    </source>
</reference>
<accession>A0ABY1QK45</accession>
<evidence type="ECO:0000313" key="2">
    <source>
        <dbReference type="EMBL" id="SMP71737.1"/>
    </source>
</evidence>
<evidence type="ECO:0000313" key="3">
    <source>
        <dbReference type="Proteomes" id="UP001158049"/>
    </source>
</evidence>